<name>A0A7I8KMN8_SPIIN</name>
<dbReference type="PANTHER" id="PTHR31105">
    <property type="entry name" value="EXTRA-LARGE G-PROTEIN-LIKE"/>
    <property type="match status" value="1"/>
</dbReference>
<gene>
    <name evidence="3" type="ORF">SI8410_06008920</name>
</gene>
<evidence type="ECO:0000313" key="4">
    <source>
        <dbReference type="Proteomes" id="UP000663760"/>
    </source>
</evidence>
<proteinExistence type="predicted"/>
<feature type="region of interest" description="Disordered" evidence="1">
    <location>
        <begin position="168"/>
        <end position="215"/>
    </location>
</feature>
<feature type="compositionally biased region" description="Basic and acidic residues" evidence="1">
    <location>
        <begin position="185"/>
        <end position="202"/>
    </location>
</feature>
<protein>
    <recommendedName>
        <fullName evidence="2">Probable zinc-ribbon domain-containing protein</fullName>
    </recommendedName>
</protein>
<sequence length="215" mass="24342">MAERYLSQGSPSSGLTSGSNSIHGSFGKRRQHHQKRHCRPISGGAPFVLCNFCMRLLQLPVDFLVSRGRRHKLRCGSCSQVLVFFFHGGGHIQEEEPVSFSDEFGPPVSKSYSTDGEPPAERRRGKQQEGFPLHRLMGYPSARDVICQPCEEDDNRYDLYDSYDEAHFHEGGISRSPEEEDDEAQREFREEKKTWADDKKAEGLLIKRPSLPSVG</sequence>
<evidence type="ECO:0000259" key="2">
    <source>
        <dbReference type="Pfam" id="PF11331"/>
    </source>
</evidence>
<dbReference type="GO" id="GO:1900150">
    <property type="term" value="P:regulation of defense response to fungus"/>
    <property type="evidence" value="ECO:0007669"/>
    <property type="project" value="InterPro"/>
</dbReference>
<dbReference type="InterPro" id="IPR040244">
    <property type="entry name" value="EDR4-like"/>
</dbReference>
<dbReference type="PANTHER" id="PTHR31105:SF38">
    <property type="entry name" value="PROTEIN ENHANCED DISEASE RESISTANCE 4"/>
    <property type="match status" value="1"/>
</dbReference>
<feature type="region of interest" description="Disordered" evidence="1">
    <location>
        <begin position="97"/>
        <end position="130"/>
    </location>
</feature>
<dbReference type="Pfam" id="PF11331">
    <property type="entry name" value="Zn_ribbon_12"/>
    <property type="match status" value="1"/>
</dbReference>
<dbReference type="InterPro" id="IPR021480">
    <property type="entry name" value="Zinc_ribbon_12"/>
</dbReference>
<accession>A0A7I8KMN8</accession>
<reference evidence="3" key="1">
    <citation type="submission" date="2020-02" db="EMBL/GenBank/DDBJ databases">
        <authorList>
            <person name="Scholz U."/>
            <person name="Mascher M."/>
            <person name="Fiebig A."/>
        </authorList>
    </citation>
    <scope>NUCLEOTIDE SEQUENCE</scope>
</reference>
<feature type="region of interest" description="Disordered" evidence="1">
    <location>
        <begin position="1"/>
        <end position="37"/>
    </location>
</feature>
<keyword evidence="4" id="KW-1185">Reference proteome</keyword>
<feature type="domain" description="Probable zinc-ribbon" evidence="2">
    <location>
        <begin position="43"/>
        <end position="84"/>
    </location>
</feature>
<dbReference type="Proteomes" id="UP000663760">
    <property type="component" value="Chromosome 6"/>
</dbReference>
<organism evidence="3 4">
    <name type="scientific">Spirodela intermedia</name>
    <name type="common">Intermediate duckweed</name>
    <dbReference type="NCBI Taxonomy" id="51605"/>
    <lineage>
        <taxon>Eukaryota</taxon>
        <taxon>Viridiplantae</taxon>
        <taxon>Streptophyta</taxon>
        <taxon>Embryophyta</taxon>
        <taxon>Tracheophyta</taxon>
        <taxon>Spermatophyta</taxon>
        <taxon>Magnoliopsida</taxon>
        <taxon>Liliopsida</taxon>
        <taxon>Araceae</taxon>
        <taxon>Lemnoideae</taxon>
        <taxon>Spirodela</taxon>
    </lineage>
</organism>
<evidence type="ECO:0000313" key="3">
    <source>
        <dbReference type="EMBL" id="CAA7398255.1"/>
    </source>
</evidence>
<dbReference type="OrthoDB" id="1930285at2759"/>
<feature type="compositionally biased region" description="Low complexity" evidence="1">
    <location>
        <begin position="7"/>
        <end position="21"/>
    </location>
</feature>
<dbReference type="AlphaFoldDB" id="A0A7I8KMN8"/>
<feature type="compositionally biased region" description="Basic residues" evidence="1">
    <location>
        <begin position="26"/>
        <end position="37"/>
    </location>
</feature>
<evidence type="ECO:0000256" key="1">
    <source>
        <dbReference type="SAM" id="MobiDB-lite"/>
    </source>
</evidence>
<dbReference type="EMBL" id="LR746269">
    <property type="protein sequence ID" value="CAA7398255.1"/>
    <property type="molecule type" value="Genomic_DNA"/>
</dbReference>